<dbReference type="Pfam" id="PF05056">
    <property type="entry name" value="DUF674"/>
    <property type="match status" value="1"/>
</dbReference>
<keyword evidence="2" id="KW-1185">Reference proteome</keyword>
<gene>
    <name evidence="1" type="ORF">U9M48_033656</name>
</gene>
<reference evidence="1 2" key="1">
    <citation type="submission" date="2024-02" db="EMBL/GenBank/DDBJ databases">
        <title>High-quality chromosome-scale genome assembly of Pensacola bahiagrass (Paspalum notatum Flugge var. saurae).</title>
        <authorList>
            <person name="Vega J.M."/>
            <person name="Podio M."/>
            <person name="Orjuela J."/>
            <person name="Siena L.A."/>
            <person name="Pessino S.C."/>
            <person name="Combes M.C."/>
            <person name="Mariac C."/>
            <person name="Albertini E."/>
            <person name="Pupilli F."/>
            <person name="Ortiz J.P.A."/>
            <person name="Leblanc O."/>
        </authorList>
    </citation>
    <scope>NUCLEOTIDE SEQUENCE [LARGE SCALE GENOMIC DNA]</scope>
    <source>
        <strain evidence="1">R1</strain>
        <tissue evidence="1">Leaf</tissue>
    </source>
</reference>
<dbReference type="Proteomes" id="UP001341281">
    <property type="component" value="Chromosome 07"/>
</dbReference>
<protein>
    <recommendedName>
        <fullName evidence="3">DUF674 family protein</fullName>
    </recommendedName>
</protein>
<evidence type="ECO:0008006" key="3">
    <source>
        <dbReference type="Google" id="ProtNLM"/>
    </source>
</evidence>
<sequence>MAKVEEPTIDVKLFVDKAKGKVLCAESDKEFVDVLFSFLTMPLGTIVRLMDKQSQMGCLHELCKSVEDLSTDYFQTKACKAMLLAPLNAASNHCSQLKINVDDPKRWTAVYACKNRNCCAQGDIAFSLVPDIVCKCGSVMQDYGERPAMELNLGSSSTAADGSEDGVFVKRCFKFIINDDLQVAPASTSLLLSLFQKFEVREPADIEQKIVRFDSDKITSLIKRALTSEHALSGHYFKVPVTRGDANLDTLPPKLDEQVNEDEHKIDNVKIRLFQTKSSSSLLYAEVGGDFVDLLFGLLSVPVGSIMKIFGQWPSKGCLGNLYNSTDGSASACMRPECQSLLLEPKSAPFFGCNATRILNIDELVPRSLKIDACSTCLKLRGFANLRQCRAKCLYTGAAMCSIPQKCTELRGLNPKSPAVGSKDGEDAAYVKAGHMKFMVTDDLGVLPLSLSTALQIVSEAKIQTEELVEQEIIVTTLQIAEIHRAALMGRHALSSVLIPPKKAKKLLNHVVY</sequence>
<organism evidence="1 2">
    <name type="scientific">Paspalum notatum var. saurae</name>
    <dbReference type="NCBI Taxonomy" id="547442"/>
    <lineage>
        <taxon>Eukaryota</taxon>
        <taxon>Viridiplantae</taxon>
        <taxon>Streptophyta</taxon>
        <taxon>Embryophyta</taxon>
        <taxon>Tracheophyta</taxon>
        <taxon>Spermatophyta</taxon>
        <taxon>Magnoliopsida</taxon>
        <taxon>Liliopsida</taxon>
        <taxon>Poales</taxon>
        <taxon>Poaceae</taxon>
        <taxon>PACMAD clade</taxon>
        <taxon>Panicoideae</taxon>
        <taxon>Andropogonodae</taxon>
        <taxon>Paspaleae</taxon>
        <taxon>Paspalinae</taxon>
        <taxon>Paspalum</taxon>
    </lineage>
</organism>
<dbReference type="PANTHER" id="PTHR33103">
    <property type="entry name" value="OS01G0153900 PROTEIN"/>
    <property type="match status" value="1"/>
</dbReference>
<dbReference type="EMBL" id="CP144751">
    <property type="protein sequence ID" value="WVZ86945.1"/>
    <property type="molecule type" value="Genomic_DNA"/>
</dbReference>
<evidence type="ECO:0000313" key="1">
    <source>
        <dbReference type="EMBL" id="WVZ86945.1"/>
    </source>
</evidence>
<proteinExistence type="predicted"/>
<accession>A0AAQ3UB50</accession>
<evidence type="ECO:0000313" key="2">
    <source>
        <dbReference type="Proteomes" id="UP001341281"/>
    </source>
</evidence>
<dbReference type="PANTHER" id="PTHR33103:SF86">
    <property type="entry name" value="OS04G0594500 PROTEIN"/>
    <property type="match status" value="1"/>
</dbReference>
<name>A0AAQ3UB50_PASNO</name>
<dbReference type="InterPro" id="IPR007750">
    <property type="entry name" value="DUF674"/>
</dbReference>
<dbReference type="AlphaFoldDB" id="A0AAQ3UB50"/>